<gene>
    <name evidence="2" type="ORF">NQ315_005074</name>
</gene>
<organism evidence="2 3">
    <name type="scientific">Exocentrus adspersus</name>
    <dbReference type="NCBI Taxonomy" id="1586481"/>
    <lineage>
        <taxon>Eukaryota</taxon>
        <taxon>Metazoa</taxon>
        <taxon>Ecdysozoa</taxon>
        <taxon>Arthropoda</taxon>
        <taxon>Hexapoda</taxon>
        <taxon>Insecta</taxon>
        <taxon>Pterygota</taxon>
        <taxon>Neoptera</taxon>
        <taxon>Endopterygota</taxon>
        <taxon>Coleoptera</taxon>
        <taxon>Polyphaga</taxon>
        <taxon>Cucujiformia</taxon>
        <taxon>Chrysomeloidea</taxon>
        <taxon>Cerambycidae</taxon>
        <taxon>Lamiinae</taxon>
        <taxon>Acanthocinini</taxon>
        <taxon>Exocentrus</taxon>
    </lineage>
</organism>
<accession>A0AAV8VRK7</accession>
<protein>
    <submittedName>
        <fullName evidence="2">Uncharacterized protein</fullName>
    </submittedName>
</protein>
<proteinExistence type="predicted"/>
<comment type="caution">
    <text evidence="2">The sequence shown here is derived from an EMBL/GenBank/DDBJ whole genome shotgun (WGS) entry which is preliminary data.</text>
</comment>
<evidence type="ECO:0000313" key="3">
    <source>
        <dbReference type="Proteomes" id="UP001159042"/>
    </source>
</evidence>
<dbReference type="EMBL" id="JANEYG010000043">
    <property type="protein sequence ID" value="KAJ8916376.1"/>
    <property type="molecule type" value="Genomic_DNA"/>
</dbReference>
<dbReference type="Proteomes" id="UP001159042">
    <property type="component" value="Unassembled WGS sequence"/>
</dbReference>
<sequence>MHTLQSLFSTETEATGNKAPMSVETSFPIIPFAQMERLDDTLNQIQELVNQNSVSSISTSQVMELYEYKIGRLAYEEKSALNCLEAATEQCRQLQHRLALITAEQNKMQQLLFHQEHYLEQTTLLKDELRKLYQTEKTKAKAALGKIKVYEGLLETKDTALTDMQTRVTEFSKQIEEMSNTLSKQKDQLIEKESIIKKLVDSGNKSEKNLKRMEELLKKANLDNKNLNSQIVSMEKELGLKEMKLAELKEQYQATRNIIDTITKVATSQVP</sequence>
<feature type="coiled-coil region" evidence="1">
    <location>
        <begin position="161"/>
        <end position="265"/>
    </location>
</feature>
<dbReference type="AlphaFoldDB" id="A0AAV8VRK7"/>
<name>A0AAV8VRK7_9CUCU</name>
<keyword evidence="1" id="KW-0175">Coiled coil</keyword>
<reference evidence="2 3" key="1">
    <citation type="journal article" date="2023" name="Insect Mol. Biol.">
        <title>Genome sequencing provides insights into the evolution of gene families encoding plant cell wall-degrading enzymes in longhorned beetles.</title>
        <authorList>
            <person name="Shin N.R."/>
            <person name="Okamura Y."/>
            <person name="Kirsch R."/>
            <person name="Pauchet Y."/>
        </authorList>
    </citation>
    <scope>NUCLEOTIDE SEQUENCE [LARGE SCALE GENOMIC DNA]</scope>
    <source>
        <strain evidence="2">EAD_L_NR</strain>
    </source>
</reference>
<evidence type="ECO:0000256" key="1">
    <source>
        <dbReference type="SAM" id="Coils"/>
    </source>
</evidence>
<evidence type="ECO:0000313" key="2">
    <source>
        <dbReference type="EMBL" id="KAJ8916376.1"/>
    </source>
</evidence>
<keyword evidence="3" id="KW-1185">Reference proteome</keyword>